<dbReference type="KEGG" id="foc:127751887"/>
<dbReference type="RefSeq" id="XP_052132092.1">
    <property type="nucleotide sequence ID" value="XM_052276132.1"/>
</dbReference>
<feature type="transmembrane region" description="Helical" evidence="2">
    <location>
        <begin position="140"/>
        <end position="160"/>
    </location>
</feature>
<sequence>DQEDDEDGFKPSFNKTAYGGPPPAQHLVVNTSSSGTPRTSVYRGNPPEYEDRARGTTQRPTQRNGNGNGNGNGLDAGCYFSPTPLATQDNGGLDGCGNGGSVGAGAPTGGGGGGGGGSRGRSPSLSIAPACGPKWCRSKLFGILGILLMVALAVIAALILHAE</sequence>
<evidence type="ECO:0000256" key="1">
    <source>
        <dbReference type="SAM" id="MobiDB-lite"/>
    </source>
</evidence>
<keyword evidence="2" id="KW-0472">Membrane</keyword>
<evidence type="ECO:0000313" key="3">
    <source>
        <dbReference type="Proteomes" id="UP000504606"/>
    </source>
</evidence>
<protein>
    <submittedName>
        <fullName evidence="4">RNA-binding protein cabeza-like</fullName>
    </submittedName>
</protein>
<gene>
    <name evidence="4" type="primary">LOC127751887</name>
</gene>
<keyword evidence="3" id="KW-1185">Reference proteome</keyword>
<feature type="compositionally biased region" description="Gly residues" evidence="1">
    <location>
        <begin position="92"/>
        <end position="119"/>
    </location>
</feature>
<organism evidence="3 4">
    <name type="scientific">Frankliniella occidentalis</name>
    <name type="common">Western flower thrips</name>
    <name type="synonym">Euthrips occidentalis</name>
    <dbReference type="NCBI Taxonomy" id="133901"/>
    <lineage>
        <taxon>Eukaryota</taxon>
        <taxon>Metazoa</taxon>
        <taxon>Ecdysozoa</taxon>
        <taxon>Arthropoda</taxon>
        <taxon>Hexapoda</taxon>
        <taxon>Insecta</taxon>
        <taxon>Pterygota</taxon>
        <taxon>Neoptera</taxon>
        <taxon>Paraneoptera</taxon>
        <taxon>Thysanoptera</taxon>
        <taxon>Terebrantia</taxon>
        <taxon>Thripoidea</taxon>
        <taxon>Thripidae</taxon>
        <taxon>Frankliniella</taxon>
    </lineage>
</organism>
<feature type="compositionally biased region" description="Polar residues" evidence="1">
    <location>
        <begin position="28"/>
        <end position="39"/>
    </location>
</feature>
<keyword evidence="2" id="KW-1133">Transmembrane helix</keyword>
<proteinExistence type="predicted"/>
<keyword evidence="2" id="KW-0812">Transmembrane</keyword>
<accession>A0A9C6XAI7</accession>
<evidence type="ECO:0000313" key="4">
    <source>
        <dbReference type="RefSeq" id="XP_052132092.1"/>
    </source>
</evidence>
<dbReference type="AlphaFoldDB" id="A0A9C6XAI7"/>
<feature type="non-terminal residue" evidence="4">
    <location>
        <position position="1"/>
    </location>
</feature>
<dbReference type="Proteomes" id="UP000504606">
    <property type="component" value="Unplaced"/>
</dbReference>
<dbReference type="GeneID" id="127751887"/>
<feature type="non-terminal residue" evidence="4">
    <location>
        <position position="163"/>
    </location>
</feature>
<reference evidence="4" key="1">
    <citation type="submission" date="2025-08" db="UniProtKB">
        <authorList>
            <consortium name="RefSeq"/>
        </authorList>
    </citation>
    <scope>IDENTIFICATION</scope>
    <source>
        <tissue evidence="4">Whole organism</tissue>
    </source>
</reference>
<evidence type="ECO:0000256" key="2">
    <source>
        <dbReference type="SAM" id="Phobius"/>
    </source>
</evidence>
<feature type="region of interest" description="Disordered" evidence="1">
    <location>
        <begin position="1"/>
        <end position="123"/>
    </location>
</feature>
<name>A0A9C6XAI7_FRAOC</name>